<proteinExistence type="inferred from homology"/>
<feature type="site" description="May play a role in transmitting local conformational changes" evidence="9">
    <location>
        <position position="109"/>
    </location>
</feature>
<dbReference type="EMBL" id="JADEWC010000014">
    <property type="protein sequence ID" value="MBE9222593.1"/>
    <property type="molecule type" value="Genomic_DNA"/>
</dbReference>
<reference evidence="10 11" key="1">
    <citation type="submission" date="2020-10" db="EMBL/GenBank/DDBJ databases">
        <authorList>
            <person name="Castelo-Branco R."/>
            <person name="Eusebio N."/>
            <person name="Adriana R."/>
            <person name="Vieira A."/>
            <person name="Brugerolle De Fraissinette N."/>
            <person name="Rezende De Castro R."/>
            <person name="Schneider M.P."/>
            <person name="Vasconcelos V."/>
            <person name="Leao P.N."/>
        </authorList>
    </citation>
    <scope>NUCLEOTIDE SEQUENCE [LARGE SCALE GENOMIC DNA]</scope>
    <source>
        <strain evidence="10 11">LEGE 03274</strain>
    </source>
</reference>
<evidence type="ECO:0000256" key="2">
    <source>
        <dbReference type="ARBA" id="ARBA00022596"/>
    </source>
</evidence>
<feature type="binding site" evidence="9">
    <location>
        <position position="104"/>
    </location>
    <ligand>
        <name>Fe(2+)</name>
        <dbReference type="ChEBI" id="CHEBI:29033"/>
    </ligand>
</feature>
<comment type="function">
    <text evidence="9">Catalyzes 2 different reactions between oxygene and the acireductone 1,2-dihydroxy-3-keto-5-methylthiopentene (DHK-MTPene) depending upon the metal bound in the active site. Fe-containing acireductone dioxygenase (Fe-ARD) produces formate and 2-keto-4-methylthiobutyrate (KMTB), the alpha-ketoacid precursor of methionine in the methionine recycle pathway. Ni-containing acireductone dioxygenase (Ni-ARD) produces methylthiopropionate, carbon monoxide and formate, and does not lie on the methionine recycle pathway.</text>
</comment>
<keyword evidence="3 9" id="KW-0028">Amino-acid biosynthesis</keyword>
<keyword evidence="5 9" id="KW-0223">Dioxygenase</keyword>
<protein>
    <recommendedName>
        <fullName evidence="9">Acireductone dioxygenase</fullName>
    </recommendedName>
    <alternativeName>
        <fullName evidence="9">1,2-dihydroxy-3-keto-5-methylthiopentene dioxygenase</fullName>
        <shortName evidence="9">DHK-MTPene dioxygenase</shortName>
    </alternativeName>
    <alternativeName>
        <fullName evidence="9">Acireductone dioxygenase (Fe(2+)-requiring)</fullName>
        <shortName evidence="9">ARD'</shortName>
        <shortName evidence="9">Fe-ARD</shortName>
        <ecNumber evidence="9">1.13.11.54</ecNumber>
    </alternativeName>
    <alternativeName>
        <fullName evidence="9">Acireductone dioxygenase (Ni(2+)-requiring)</fullName>
        <shortName evidence="9">ARD</shortName>
        <shortName evidence="9">Ni-ARD</shortName>
        <ecNumber evidence="9">1.13.11.53</ecNumber>
    </alternativeName>
</protein>
<accession>A0ABR9V3Z0</accession>
<feature type="site" description="Important to generate the dianion" evidence="9">
    <location>
        <position position="112"/>
    </location>
</feature>
<evidence type="ECO:0000256" key="9">
    <source>
        <dbReference type="HAMAP-Rule" id="MF_01682"/>
    </source>
</evidence>
<dbReference type="PANTHER" id="PTHR23418:SF0">
    <property type="entry name" value="ACIREDUCTONE DIOXYGENASE"/>
    <property type="match status" value="1"/>
</dbReference>
<dbReference type="PANTHER" id="PTHR23418">
    <property type="entry name" value="ACIREDUCTONE DIOXYGENASE"/>
    <property type="match status" value="1"/>
</dbReference>
<dbReference type="RefSeq" id="WP_193800748.1">
    <property type="nucleotide sequence ID" value="NZ_JADEWC010000014.1"/>
</dbReference>
<dbReference type="CDD" id="cd02232">
    <property type="entry name" value="cupin_ARD"/>
    <property type="match status" value="1"/>
</dbReference>
<dbReference type="HAMAP" id="MF_01682">
    <property type="entry name" value="Salvage_MtnD"/>
    <property type="match status" value="1"/>
</dbReference>
<dbReference type="Gene3D" id="2.60.120.10">
    <property type="entry name" value="Jelly Rolls"/>
    <property type="match status" value="1"/>
</dbReference>
<sequence length="188" mass="21322">MTSLKIFDDNNPTEALFDSEEITNSADKIDKIIYHLQQVGVKFEQWQTNDEIKLGASQGEVLQGYNEDVQRLIKEAGYQAVDVVSLTSDNPNKEAFREKFLNEHTHSEDEVRFFVAGEGLFSLHLHDKVFEVLCTKGDLISVPANTPHWFDMGPNPNFIAIRLFNNPQGWVANFTGSNIASKFSRLEN</sequence>
<feature type="binding site" evidence="9">
    <location>
        <position position="148"/>
    </location>
    <ligand>
        <name>Ni(2+)</name>
        <dbReference type="ChEBI" id="CHEBI:49786"/>
    </ligand>
</feature>
<evidence type="ECO:0000256" key="8">
    <source>
        <dbReference type="ARBA" id="ARBA00023167"/>
    </source>
</evidence>
<keyword evidence="4 9" id="KW-0479">Metal-binding</keyword>
<name>A0ABR9V3Z0_9CHRO</name>
<dbReference type="Proteomes" id="UP000654604">
    <property type="component" value="Unassembled WGS sequence"/>
</dbReference>
<feature type="binding site" evidence="9">
    <location>
        <position position="148"/>
    </location>
    <ligand>
        <name>Fe(2+)</name>
        <dbReference type="ChEBI" id="CHEBI:29033"/>
    </ligand>
</feature>
<keyword evidence="6 9" id="KW-0560">Oxidoreductase</keyword>
<dbReference type="InterPro" id="IPR023956">
    <property type="entry name" value="ARD_bac"/>
</dbReference>
<keyword evidence="2 9" id="KW-0533">Nickel</keyword>
<dbReference type="Pfam" id="PF03079">
    <property type="entry name" value="ARD"/>
    <property type="match status" value="1"/>
</dbReference>
<comment type="caution">
    <text evidence="10">The sequence shown here is derived from an EMBL/GenBank/DDBJ whole genome shotgun (WGS) entry which is preliminary data.</text>
</comment>
<dbReference type="InterPro" id="IPR014710">
    <property type="entry name" value="RmlC-like_jellyroll"/>
</dbReference>
<comment type="subunit">
    <text evidence="9">Monomer.</text>
</comment>
<comment type="catalytic activity">
    <reaction evidence="1 9">
        <text>1,2-dihydroxy-5-(methylsulfanyl)pent-1-en-3-one + O2 = 4-methylsulfanyl-2-oxobutanoate + formate + 2 H(+)</text>
        <dbReference type="Rhea" id="RHEA:24504"/>
        <dbReference type="ChEBI" id="CHEBI:15378"/>
        <dbReference type="ChEBI" id="CHEBI:15379"/>
        <dbReference type="ChEBI" id="CHEBI:15740"/>
        <dbReference type="ChEBI" id="CHEBI:16723"/>
        <dbReference type="ChEBI" id="CHEBI:49252"/>
        <dbReference type="EC" id="1.13.11.54"/>
    </reaction>
</comment>
<dbReference type="InterPro" id="IPR004313">
    <property type="entry name" value="ARD"/>
</dbReference>
<feature type="binding site" evidence="9">
    <location>
        <position position="106"/>
    </location>
    <ligand>
        <name>Ni(2+)</name>
        <dbReference type="ChEBI" id="CHEBI:49786"/>
    </ligand>
</feature>
<comment type="pathway">
    <text evidence="9">Amino-acid biosynthesis; L-methionine biosynthesis via salvage pathway; L-methionine from S-methyl-5-thio-alpha-D-ribose 1-phosphate: step 5/6.</text>
</comment>
<evidence type="ECO:0000256" key="5">
    <source>
        <dbReference type="ARBA" id="ARBA00022964"/>
    </source>
</evidence>
<comment type="similarity">
    <text evidence="9">Belongs to the acireductone dioxygenase (ARD) family.</text>
</comment>
<evidence type="ECO:0000256" key="3">
    <source>
        <dbReference type="ARBA" id="ARBA00022605"/>
    </source>
</evidence>
<evidence type="ECO:0000313" key="11">
    <source>
        <dbReference type="Proteomes" id="UP000654604"/>
    </source>
</evidence>
<gene>
    <name evidence="9" type="primary">mtnD</name>
    <name evidence="10" type="ORF">IQ215_07765</name>
</gene>
<dbReference type="EC" id="1.13.11.54" evidence="9"/>
<evidence type="ECO:0000256" key="1">
    <source>
        <dbReference type="ARBA" id="ARBA00000428"/>
    </source>
</evidence>
<evidence type="ECO:0000256" key="7">
    <source>
        <dbReference type="ARBA" id="ARBA00023004"/>
    </source>
</evidence>
<keyword evidence="11" id="KW-1185">Reference proteome</keyword>
<organism evidence="10 11">
    <name type="scientific">Cyanobacterium stanieri LEGE 03274</name>
    <dbReference type="NCBI Taxonomy" id="1828756"/>
    <lineage>
        <taxon>Bacteria</taxon>
        <taxon>Bacillati</taxon>
        <taxon>Cyanobacteriota</taxon>
        <taxon>Cyanophyceae</taxon>
        <taxon>Oscillatoriophycideae</taxon>
        <taxon>Chroococcales</taxon>
        <taxon>Geminocystaceae</taxon>
        <taxon>Cyanobacterium</taxon>
    </lineage>
</organism>
<evidence type="ECO:0000256" key="6">
    <source>
        <dbReference type="ARBA" id="ARBA00023002"/>
    </source>
</evidence>
<feature type="binding site" evidence="9">
    <location>
        <position position="106"/>
    </location>
    <ligand>
        <name>Fe(2+)</name>
        <dbReference type="ChEBI" id="CHEBI:29033"/>
    </ligand>
</feature>
<comment type="cofactor">
    <cofactor evidence="9">
        <name>Fe(2+)</name>
        <dbReference type="ChEBI" id="CHEBI:29033"/>
    </cofactor>
    <text evidence="9">Binds 1 Fe(2+) cation per monomer.</text>
</comment>
<dbReference type="EC" id="1.13.11.53" evidence="9"/>
<feature type="binding site" evidence="9">
    <location>
        <position position="110"/>
    </location>
    <ligand>
        <name>Fe(2+)</name>
        <dbReference type="ChEBI" id="CHEBI:29033"/>
    </ligand>
</feature>
<evidence type="ECO:0000313" key="10">
    <source>
        <dbReference type="EMBL" id="MBE9222593.1"/>
    </source>
</evidence>
<dbReference type="SUPFAM" id="SSF51182">
    <property type="entry name" value="RmlC-like cupins"/>
    <property type="match status" value="1"/>
</dbReference>
<feature type="binding site" evidence="9">
    <location>
        <position position="110"/>
    </location>
    <ligand>
        <name>Ni(2+)</name>
        <dbReference type="ChEBI" id="CHEBI:49786"/>
    </ligand>
</feature>
<keyword evidence="8 9" id="KW-0486">Methionine biosynthesis</keyword>
<comment type="catalytic activity">
    <reaction evidence="9">
        <text>1,2-dihydroxy-5-(methylsulfanyl)pent-1-en-3-one + O2 = 3-(methylsulfanyl)propanoate + CO + formate + 2 H(+)</text>
        <dbReference type="Rhea" id="RHEA:14161"/>
        <dbReference type="ChEBI" id="CHEBI:15378"/>
        <dbReference type="ChEBI" id="CHEBI:15379"/>
        <dbReference type="ChEBI" id="CHEBI:15740"/>
        <dbReference type="ChEBI" id="CHEBI:17245"/>
        <dbReference type="ChEBI" id="CHEBI:49016"/>
        <dbReference type="ChEBI" id="CHEBI:49252"/>
        <dbReference type="EC" id="1.13.11.53"/>
    </reaction>
</comment>
<feature type="site" description="May play a role in metal incorporation in vivo" evidence="9">
    <location>
        <position position="103"/>
    </location>
</feature>
<keyword evidence="7 9" id="KW-0408">Iron</keyword>
<evidence type="ECO:0000256" key="4">
    <source>
        <dbReference type="ARBA" id="ARBA00022723"/>
    </source>
</evidence>
<feature type="binding site" evidence="9">
    <location>
        <position position="104"/>
    </location>
    <ligand>
        <name>Ni(2+)</name>
        <dbReference type="ChEBI" id="CHEBI:49786"/>
    </ligand>
</feature>
<dbReference type="InterPro" id="IPR011051">
    <property type="entry name" value="RmlC_Cupin_sf"/>
</dbReference>
<comment type="cofactor">
    <cofactor evidence="9">
        <name>Ni(2+)</name>
        <dbReference type="ChEBI" id="CHEBI:49786"/>
    </cofactor>
    <text evidence="9">Binds 1 nickel ion per monomer.</text>
</comment>